<dbReference type="PRINTS" id="PR00625">
    <property type="entry name" value="JDOMAIN"/>
</dbReference>
<evidence type="ECO:0000256" key="1">
    <source>
        <dbReference type="ARBA" id="ARBA00022723"/>
    </source>
</evidence>
<dbReference type="InterPro" id="IPR010666">
    <property type="entry name" value="Znf_GRF"/>
</dbReference>
<sequence length="215" mass="25857">MPKIKVVPLNYYKILEVEVNASDKEIKQAYKRLALKWHPDKHRGSSIEIAEQKFKEIGEAYDTLSDKNKRSSYDAKRRQTKNEESKFEKRHAKNEEKKEISERAEYRMSLGNIKCLCAEQAVKRQAQKDNENYGRFFYCCSTCDYFVWEDEYQTKAKCNCGEYAIRRKDEFQPNVACYCKEYAAKRRVKKYNINHGRFFYCCARHDNRCNFFEWE</sequence>
<dbReference type="InterPro" id="IPR018253">
    <property type="entry name" value="DnaJ_domain_CS"/>
</dbReference>
<keyword evidence="1" id="KW-0479">Metal-binding</keyword>
<dbReference type="Proteomes" id="UP000789901">
    <property type="component" value="Unassembled WGS sequence"/>
</dbReference>
<evidence type="ECO:0000256" key="5">
    <source>
        <dbReference type="SAM" id="MobiDB-lite"/>
    </source>
</evidence>
<evidence type="ECO:0000259" key="7">
    <source>
        <dbReference type="PROSITE" id="PS51999"/>
    </source>
</evidence>
<organism evidence="8 9">
    <name type="scientific">Gigaspora margarita</name>
    <dbReference type="NCBI Taxonomy" id="4874"/>
    <lineage>
        <taxon>Eukaryota</taxon>
        <taxon>Fungi</taxon>
        <taxon>Fungi incertae sedis</taxon>
        <taxon>Mucoromycota</taxon>
        <taxon>Glomeromycotina</taxon>
        <taxon>Glomeromycetes</taxon>
        <taxon>Diversisporales</taxon>
        <taxon>Gigasporaceae</taxon>
        <taxon>Gigaspora</taxon>
    </lineage>
</organism>
<feature type="domain" description="GRF-type" evidence="7">
    <location>
        <begin position="115"/>
        <end position="152"/>
    </location>
</feature>
<dbReference type="CDD" id="cd06257">
    <property type="entry name" value="DnaJ"/>
    <property type="match status" value="1"/>
</dbReference>
<protein>
    <submittedName>
        <fullName evidence="8">17627_t:CDS:1</fullName>
    </submittedName>
</protein>
<dbReference type="PROSITE" id="PS00636">
    <property type="entry name" value="DNAJ_1"/>
    <property type="match status" value="1"/>
</dbReference>
<dbReference type="EMBL" id="CAJVQB010014634">
    <property type="protein sequence ID" value="CAG8769702.1"/>
    <property type="molecule type" value="Genomic_DNA"/>
</dbReference>
<feature type="region of interest" description="Disordered" evidence="5">
    <location>
        <begin position="68"/>
        <end position="100"/>
    </location>
</feature>
<dbReference type="Gene3D" id="1.10.287.110">
    <property type="entry name" value="DnaJ domain"/>
    <property type="match status" value="1"/>
</dbReference>
<proteinExistence type="predicted"/>
<dbReference type="InterPro" id="IPR001623">
    <property type="entry name" value="DnaJ_domain"/>
</dbReference>
<comment type="caution">
    <text evidence="8">The sequence shown here is derived from an EMBL/GenBank/DDBJ whole genome shotgun (WGS) entry which is preliminary data.</text>
</comment>
<dbReference type="InterPro" id="IPR036869">
    <property type="entry name" value="J_dom_sf"/>
</dbReference>
<gene>
    <name evidence="8" type="ORF">GMARGA_LOCUS18385</name>
</gene>
<dbReference type="Pfam" id="PF00226">
    <property type="entry name" value="DnaJ"/>
    <property type="match status" value="1"/>
</dbReference>
<evidence type="ECO:0000259" key="6">
    <source>
        <dbReference type="PROSITE" id="PS50076"/>
    </source>
</evidence>
<feature type="domain" description="J" evidence="6">
    <location>
        <begin position="10"/>
        <end position="77"/>
    </location>
</feature>
<dbReference type="PROSITE" id="PS51999">
    <property type="entry name" value="ZF_GRF"/>
    <property type="match status" value="2"/>
</dbReference>
<evidence type="ECO:0000313" key="8">
    <source>
        <dbReference type="EMBL" id="CAG8769702.1"/>
    </source>
</evidence>
<keyword evidence="9" id="KW-1185">Reference proteome</keyword>
<dbReference type="SMART" id="SM00271">
    <property type="entry name" value="DnaJ"/>
    <property type="match status" value="1"/>
</dbReference>
<dbReference type="PANTHER" id="PTHR24074">
    <property type="entry name" value="CO-CHAPERONE PROTEIN DJLA"/>
    <property type="match status" value="1"/>
</dbReference>
<dbReference type="PROSITE" id="PS50076">
    <property type="entry name" value="DNAJ_2"/>
    <property type="match status" value="1"/>
</dbReference>
<name>A0ABN7VGQ8_GIGMA</name>
<dbReference type="Pfam" id="PF06839">
    <property type="entry name" value="Zn_ribbon_GRF"/>
    <property type="match status" value="2"/>
</dbReference>
<accession>A0ABN7VGQ8</accession>
<keyword evidence="3" id="KW-0862">Zinc</keyword>
<dbReference type="InterPro" id="IPR050817">
    <property type="entry name" value="DjlA_DnaK_co-chaperone"/>
</dbReference>
<keyword evidence="2 4" id="KW-0863">Zinc-finger</keyword>
<evidence type="ECO:0000256" key="3">
    <source>
        <dbReference type="ARBA" id="ARBA00022833"/>
    </source>
</evidence>
<feature type="domain" description="GRF-type" evidence="7">
    <location>
        <begin position="177"/>
        <end position="215"/>
    </location>
</feature>
<evidence type="ECO:0000313" key="9">
    <source>
        <dbReference type="Proteomes" id="UP000789901"/>
    </source>
</evidence>
<dbReference type="SUPFAM" id="SSF46565">
    <property type="entry name" value="Chaperone J-domain"/>
    <property type="match status" value="1"/>
</dbReference>
<evidence type="ECO:0000256" key="4">
    <source>
        <dbReference type="PROSITE-ProRule" id="PRU01343"/>
    </source>
</evidence>
<evidence type="ECO:0000256" key="2">
    <source>
        <dbReference type="ARBA" id="ARBA00022771"/>
    </source>
</evidence>
<reference evidence="8 9" key="1">
    <citation type="submission" date="2021-06" db="EMBL/GenBank/DDBJ databases">
        <authorList>
            <person name="Kallberg Y."/>
            <person name="Tangrot J."/>
            <person name="Rosling A."/>
        </authorList>
    </citation>
    <scope>NUCLEOTIDE SEQUENCE [LARGE SCALE GENOMIC DNA]</scope>
    <source>
        <strain evidence="8 9">120-4 pot B 10/14</strain>
    </source>
</reference>